<dbReference type="CDD" id="cd00293">
    <property type="entry name" value="USP-like"/>
    <property type="match status" value="1"/>
</dbReference>
<organism evidence="5">
    <name type="scientific">uncultured delta proteobacterium</name>
    <dbReference type="NCBI Taxonomy" id="34034"/>
    <lineage>
        <taxon>Bacteria</taxon>
        <taxon>Deltaproteobacteria</taxon>
        <taxon>environmental samples</taxon>
    </lineage>
</organism>
<evidence type="ECO:0000259" key="4">
    <source>
        <dbReference type="Pfam" id="PF00582"/>
    </source>
</evidence>
<reference evidence="5" key="1">
    <citation type="submission" date="2016-04" db="EMBL/GenBank/DDBJ databases">
        <authorList>
            <person name="Evans L.H."/>
            <person name="Alamgir A."/>
            <person name="Owens N."/>
            <person name="Weber N.D."/>
            <person name="Virtaneva K."/>
            <person name="Barbian K."/>
            <person name="Babar A."/>
            <person name="Rosenke K."/>
        </authorList>
    </citation>
    <scope>NUCLEOTIDE SEQUENCE</scope>
    <source>
        <strain evidence="5">86</strain>
    </source>
</reference>
<evidence type="ECO:0000256" key="2">
    <source>
        <dbReference type="ARBA" id="ARBA00022741"/>
    </source>
</evidence>
<evidence type="ECO:0000256" key="3">
    <source>
        <dbReference type="ARBA" id="ARBA00022840"/>
    </source>
</evidence>
<dbReference type="Pfam" id="PF00582">
    <property type="entry name" value="Usp"/>
    <property type="match status" value="1"/>
</dbReference>
<protein>
    <submittedName>
        <fullName evidence="5">Putative UspA domain protein</fullName>
    </submittedName>
</protein>
<name>A0A212JVX5_9DELT</name>
<dbReference type="EMBL" id="FLUQ01000002">
    <property type="protein sequence ID" value="SBW03542.1"/>
    <property type="molecule type" value="Genomic_DNA"/>
</dbReference>
<dbReference type="PANTHER" id="PTHR46268:SF27">
    <property type="entry name" value="UNIVERSAL STRESS PROTEIN RV2623"/>
    <property type="match status" value="1"/>
</dbReference>
<dbReference type="AlphaFoldDB" id="A0A212JVX5"/>
<gene>
    <name evidence="5" type="ORF">KL86DPRO_20161</name>
</gene>
<dbReference type="InterPro" id="IPR006016">
    <property type="entry name" value="UspA"/>
</dbReference>
<keyword evidence="2" id="KW-0547">Nucleotide-binding</keyword>
<dbReference type="SUPFAM" id="SSF52402">
    <property type="entry name" value="Adenine nucleotide alpha hydrolases-like"/>
    <property type="match status" value="1"/>
</dbReference>
<keyword evidence="3" id="KW-0067">ATP-binding</keyword>
<dbReference type="Gene3D" id="3.40.50.620">
    <property type="entry name" value="HUPs"/>
    <property type="match status" value="1"/>
</dbReference>
<comment type="similarity">
    <text evidence="1">Belongs to the universal stress protein A family.</text>
</comment>
<proteinExistence type="inferred from homology"/>
<accession>A0A212JVX5</accession>
<evidence type="ECO:0000256" key="1">
    <source>
        <dbReference type="ARBA" id="ARBA00008791"/>
    </source>
</evidence>
<dbReference type="InterPro" id="IPR014729">
    <property type="entry name" value="Rossmann-like_a/b/a_fold"/>
</dbReference>
<dbReference type="PRINTS" id="PR01438">
    <property type="entry name" value="UNVRSLSTRESS"/>
</dbReference>
<dbReference type="InterPro" id="IPR006015">
    <property type="entry name" value="Universal_stress_UspA"/>
</dbReference>
<evidence type="ECO:0000313" key="5">
    <source>
        <dbReference type="EMBL" id="SBW03542.1"/>
    </source>
</evidence>
<dbReference type="PANTHER" id="PTHR46268">
    <property type="entry name" value="STRESS RESPONSE PROTEIN NHAX"/>
    <property type="match status" value="1"/>
</dbReference>
<dbReference type="GO" id="GO:0005524">
    <property type="term" value="F:ATP binding"/>
    <property type="evidence" value="ECO:0007669"/>
    <property type="project" value="UniProtKB-KW"/>
</dbReference>
<sequence length="150" mass="16466">MKTIKKIICPVDVYDFQPEAAEYAATLAKALDARIFVMHVMEPVPTPYVGEGYTVSMSDHKKNEERVKQEAEEKLAEIIARFGGDCQVDGEVILGRAADKILQVSEERAGDMVIMASHGRSFWGRAIHGSVTNRVIANAKIPVLVINPVG</sequence>
<feature type="domain" description="UspA" evidence="4">
    <location>
        <begin position="4"/>
        <end position="146"/>
    </location>
</feature>